<dbReference type="NCBIfam" id="NF005996">
    <property type="entry name" value="PRK08123.1"/>
    <property type="match status" value="1"/>
</dbReference>
<dbReference type="Pfam" id="PF02811">
    <property type="entry name" value="PHP"/>
    <property type="match status" value="1"/>
</dbReference>
<comment type="similarity">
    <text evidence="2 8">Belongs to the PHP hydrolase family. HisK subfamily.</text>
</comment>
<dbReference type="SUPFAM" id="SSF89550">
    <property type="entry name" value="PHP domain-like"/>
    <property type="match status" value="1"/>
</dbReference>
<protein>
    <recommendedName>
        <fullName evidence="3 8">Histidinol-phosphatase</fullName>
        <shortName evidence="8">HolPase</shortName>
        <ecNumber evidence="3 8">3.1.3.15</ecNumber>
    </recommendedName>
</protein>
<organism evidence="10 11">
    <name type="scientific">Pontibacillus chungwhensis BH030062</name>
    <dbReference type="NCBI Taxonomy" id="1385513"/>
    <lineage>
        <taxon>Bacteria</taxon>
        <taxon>Bacillati</taxon>
        <taxon>Bacillota</taxon>
        <taxon>Bacilli</taxon>
        <taxon>Bacillales</taxon>
        <taxon>Bacillaceae</taxon>
        <taxon>Pontibacillus</taxon>
    </lineage>
</organism>
<dbReference type="InterPro" id="IPR010140">
    <property type="entry name" value="Histidinol_P_phosphatase_HisJ"/>
</dbReference>
<dbReference type="NCBIfam" id="TIGR01856">
    <property type="entry name" value="hisJ_fam"/>
    <property type="match status" value="1"/>
</dbReference>
<evidence type="ECO:0000313" key="10">
    <source>
        <dbReference type="EMBL" id="KGP90160.1"/>
    </source>
</evidence>
<evidence type="ECO:0000256" key="7">
    <source>
        <dbReference type="ARBA" id="ARBA00049158"/>
    </source>
</evidence>
<accession>A0A0A2V8W9</accession>
<dbReference type="Proteomes" id="UP000030153">
    <property type="component" value="Unassembled WGS sequence"/>
</dbReference>
<name>A0A0A2V8W9_9BACI</name>
<dbReference type="EMBL" id="AVBG01000015">
    <property type="protein sequence ID" value="KGP90160.1"/>
    <property type="molecule type" value="Genomic_DNA"/>
</dbReference>
<comment type="caution">
    <text evidence="10">The sequence shown here is derived from an EMBL/GenBank/DDBJ whole genome shotgun (WGS) entry which is preliminary data.</text>
</comment>
<dbReference type="GO" id="GO:0005737">
    <property type="term" value="C:cytoplasm"/>
    <property type="evidence" value="ECO:0007669"/>
    <property type="project" value="TreeGrafter"/>
</dbReference>
<sequence length="269" mass="30534">MIIDGHVHTPFCPHGTRDTLKQYIENAILQTYSSISFTEHAPLPPSFTDPVPTKDSGMKLQMMDDYISTLQQLKKNYEKDITIHIGLEVDYIEGYDEEIKKFLNAYGASLTDSILSVHFLPTPSDFVCLDFSPDSFRKLIDAHGGVDAVHRLYYQTLLRSIEADLGRYKPTRIGHMSLSHKFQNLFPTEESFTEETDAILESIKKRNYSLDMNSAGLRKPYCQSTYPPPSILEKAFRQGIPLVYGSDAHKSEDLGAGYSQLKQYVSNVY</sequence>
<dbReference type="STRING" id="1385513.N780_06320"/>
<proteinExistence type="inferred from homology"/>
<evidence type="ECO:0000256" key="6">
    <source>
        <dbReference type="ARBA" id="ARBA00023102"/>
    </source>
</evidence>
<evidence type="ECO:0000256" key="5">
    <source>
        <dbReference type="ARBA" id="ARBA00022801"/>
    </source>
</evidence>
<dbReference type="RefSeq" id="WP_036786470.1">
    <property type="nucleotide sequence ID" value="NZ_AVBG01000015.1"/>
</dbReference>
<dbReference type="GO" id="GO:0000105">
    <property type="term" value="P:L-histidine biosynthetic process"/>
    <property type="evidence" value="ECO:0007669"/>
    <property type="project" value="UniProtKB-UniRule"/>
</dbReference>
<reference evidence="10 11" key="1">
    <citation type="submission" date="2013-08" db="EMBL/GenBank/DDBJ databases">
        <title>Genome of Pontibacillus chungwhensis.</title>
        <authorList>
            <person name="Wang Q."/>
            <person name="Wang G."/>
        </authorList>
    </citation>
    <scope>NUCLEOTIDE SEQUENCE [LARGE SCALE GENOMIC DNA]</scope>
    <source>
        <strain evidence="10 11">BH030062</strain>
    </source>
</reference>
<keyword evidence="6 8" id="KW-0368">Histidine biosynthesis</keyword>
<dbReference type="AlphaFoldDB" id="A0A0A2V8W9"/>
<comment type="catalytic activity">
    <reaction evidence="7 8">
        <text>L-histidinol phosphate + H2O = L-histidinol + phosphate</text>
        <dbReference type="Rhea" id="RHEA:14465"/>
        <dbReference type="ChEBI" id="CHEBI:15377"/>
        <dbReference type="ChEBI" id="CHEBI:43474"/>
        <dbReference type="ChEBI" id="CHEBI:57699"/>
        <dbReference type="ChEBI" id="CHEBI:57980"/>
        <dbReference type="EC" id="3.1.3.15"/>
    </reaction>
</comment>
<dbReference type="UniPathway" id="UPA00031">
    <property type="reaction ID" value="UER00013"/>
</dbReference>
<keyword evidence="11" id="KW-1185">Reference proteome</keyword>
<dbReference type="PANTHER" id="PTHR21039:SF0">
    <property type="entry name" value="HISTIDINOL-PHOSPHATASE"/>
    <property type="match status" value="1"/>
</dbReference>
<dbReference type="CDD" id="cd12110">
    <property type="entry name" value="PHP_HisPPase_Hisj_like"/>
    <property type="match status" value="1"/>
</dbReference>
<evidence type="ECO:0000256" key="3">
    <source>
        <dbReference type="ARBA" id="ARBA00013085"/>
    </source>
</evidence>
<evidence type="ECO:0000313" key="11">
    <source>
        <dbReference type="Proteomes" id="UP000030153"/>
    </source>
</evidence>
<dbReference type="eggNOG" id="COG1387">
    <property type="taxonomic scope" value="Bacteria"/>
</dbReference>
<evidence type="ECO:0000256" key="4">
    <source>
        <dbReference type="ARBA" id="ARBA00022605"/>
    </source>
</evidence>
<keyword evidence="4 8" id="KW-0028">Amino-acid biosynthesis</keyword>
<dbReference type="GO" id="GO:0004401">
    <property type="term" value="F:histidinol-phosphatase activity"/>
    <property type="evidence" value="ECO:0007669"/>
    <property type="project" value="UniProtKB-UniRule"/>
</dbReference>
<dbReference type="Gene3D" id="3.20.20.140">
    <property type="entry name" value="Metal-dependent hydrolases"/>
    <property type="match status" value="1"/>
</dbReference>
<evidence type="ECO:0000256" key="2">
    <source>
        <dbReference type="ARBA" id="ARBA00009152"/>
    </source>
</evidence>
<dbReference type="EC" id="3.1.3.15" evidence="3 8"/>
<evidence type="ECO:0000256" key="1">
    <source>
        <dbReference type="ARBA" id="ARBA00004970"/>
    </source>
</evidence>
<dbReference type="OrthoDB" id="9775255at2"/>
<keyword evidence="5 8" id="KW-0378">Hydrolase</keyword>
<feature type="domain" description="PHP" evidence="9">
    <location>
        <begin position="4"/>
        <end position="214"/>
    </location>
</feature>
<gene>
    <name evidence="10" type="ORF">N780_06320</name>
</gene>
<comment type="pathway">
    <text evidence="1 8">Amino-acid biosynthesis; L-histidine biosynthesis; L-histidine from 5-phospho-alpha-D-ribose 1-diphosphate: step 8/9.</text>
</comment>
<dbReference type="InterPro" id="IPR004013">
    <property type="entry name" value="PHP_dom"/>
</dbReference>
<dbReference type="InterPro" id="IPR016195">
    <property type="entry name" value="Pol/histidinol_Pase-like"/>
</dbReference>
<evidence type="ECO:0000256" key="8">
    <source>
        <dbReference type="RuleBase" id="RU366003"/>
    </source>
</evidence>
<evidence type="ECO:0000259" key="9">
    <source>
        <dbReference type="Pfam" id="PF02811"/>
    </source>
</evidence>
<dbReference type="PANTHER" id="PTHR21039">
    <property type="entry name" value="HISTIDINOL PHOSPHATASE-RELATED"/>
    <property type="match status" value="1"/>
</dbReference>